<accession>A0AAW2PQJ0</accession>
<evidence type="ECO:0000313" key="2">
    <source>
        <dbReference type="EMBL" id="KAL0358198.1"/>
    </source>
</evidence>
<sequence length="666" mass="75399">MPEALKSKPRYMYSIKLKRTESGFVIIDVYVDDLNIIGSPEEIRQTTDYLKSEFEMKDLGRSLDISKNPFCPPTHNDEILGPEIPYLSAIGALMYLANNTRPDIAFSVNLLARYSSTPTKRHQDGVKFILHYLRGTSNMGLYFEQHEDAKANNLVGYSNAGYLSDPHKAISQSEYVFMYGGTAISLRSTKQTLVATSSNHAELIALYESRHEYYQGLVGAEFRLCQKAFRLVLALNLQYMVFKDRTEPFPSIVIRSGKDTFKVKGTTLCIHEPANVTYLSKSRSLSKPMHIHEWSEKATRDTLDTPSNISSQIKVLLLKSSLHDVKANAEFTLPNCHLTAIRTSWRTLQFKYNKIPADIRDETHVATFLSCWLCNFVPHTIKLARLHSSPKLQPIGAQMVKCARENMARHIEPIEGSKDNQVIPIVETEVVKPIATTSERKYNVLVNTSVTAFSNENDVISALSISNGQLSNPQPFEKVFDLDTISVNSSFVEGVPSSFMPLNELAPYQVSKGSAAGYYGKSPLVEDVLEKSKKTLEAPFWPSSSAKDTSLLESHLKVFFEGVSNCARIKLESSRKVTREVYKEFLSLAKDDHFTIEARSMQKRWRVLRPRSFKYLINKEVANKKEKASIRENTPYHSKIEVEALEKMEALLEELKRDLANFNLFA</sequence>
<reference evidence="2" key="1">
    <citation type="submission" date="2020-06" db="EMBL/GenBank/DDBJ databases">
        <authorList>
            <person name="Li T."/>
            <person name="Hu X."/>
            <person name="Zhang T."/>
            <person name="Song X."/>
            <person name="Zhang H."/>
            <person name="Dai N."/>
            <person name="Sheng W."/>
            <person name="Hou X."/>
            <person name="Wei L."/>
        </authorList>
    </citation>
    <scope>NUCLEOTIDE SEQUENCE</scope>
    <source>
        <strain evidence="2">KEN8</strain>
        <tissue evidence="2">Leaf</tissue>
    </source>
</reference>
<comment type="caution">
    <text evidence="2">The sequence shown here is derived from an EMBL/GenBank/DDBJ whole genome shotgun (WGS) entry which is preliminary data.</text>
</comment>
<organism evidence="2">
    <name type="scientific">Sesamum calycinum</name>
    <dbReference type="NCBI Taxonomy" id="2727403"/>
    <lineage>
        <taxon>Eukaryota</taxon>
        <taxon>Viridiplantae</taxon>
        <taxon>Streptophyta</taxon>
        <taxon>Embryophyta</taxon>
        <taxon>Tracheophyta</taxon>
        <taxon>Spermatophyta</taxon>
        <taxon>Magnoliopsida</taxon>
        <taxon>eudicotyledons</taxon>
        <taxon>Gunneridae</taxon>
        <taxon>Pentapetalae</taxon>
        <taxon>asterids</taxon>
        <taxon>lamiids</taxon>
        <taxon>Lamiales</taxon>
        <taxon>Pedaliaceae</taxon>
        <taxon>Sesamum</taxon>
    </lineage>
</organism>
<dbReference type="AlphaFoldDB" id="A0AAW2PQJ0"/>
<gene>
    <name evidence="2" type="ORF">Scaly_1505500</name>
</gene>
<protein>
    <submittedName>
        <fullName evidence="2">Secreted RxLR effector protein</fullName>
    </submittedName>
</protein>
<dbReference type="PANTHER" id="PTHR11439">
    <property type="entry name" value="GAG-POL-RELATED RETROTRANSPOSON"/>
    <property type="match status" value="1"/>
</dbReference>
<dbReference type="EMBL" id="JACGWM010000008">
    <property type="protein sequence ID" value="KAL0358198.1"/>
    <property type="molecule type" value="Genomic_DNA"/>
</dbReference>
<evidence type="ECO:0000256" key="1">
    <source>
        <dbReference type="SAM" id="Coils"/>
    </source>
</evidence>
<feature type="coiled-coil region" evidence="1">
    <location>
        <begin position="638"/>
        <end position="665"/>
    </location>
</feature>
<reference evidence="2" key="2">
    <citation type="journal article" date="2024" name="Plant">
        <title>Genomic evolution and insights into agronomic trait innovations of Sesamum species.</title>
        <authorList>
            <person name="Miao H."/>
            <person name="Wang L."/>
            <person name="Qu L."/>
            <person name="Liu H."/>
            <person name="Sun Y."/>
            <person name="Le M."/>
            <person name="Wang Q."/>
            <person name="Wei S."/>
            <person name="Zheng Y."/>
            <person name="Lin W."/>
            <person name="Duan Y."/>
            <person name="Cao H."/>
            <person name="Xiong S."/>
            <person name="Wang X."/>
            <person name="Wei L."/>
            <person name="Li C."/>
            <person name="Ma Q."/>
            <person name="Ju M."/>
            <person name="Zhao R."/>
            <person name="Li G."/>
            <person name="Mu C."/>
            <person name="Tian Q."/>
            <person name="Mei H."/>
            <person name="Zhang T."/>
            <person name="Gao T."/>
            <person name="Zhang H."/>
        </authorList>
    </citation>
    <scope>NUCLEOTIDE SEQUENCE</scope>
    <source>
        <strain evidence="2">KEN8</strain>
    </source>
</reference>
<proteinExistence type="predicted"/>
<dbReference type="PANTHER" id="PTHR11439:SF486">
    <property type="entry name" value="RLK (RECEPTOR-LIKE KINASE) PROTEIN, PUTATIVE-RELATED"/>
    <property type="match status" value="1"/>
</dbReference>
<name>A0AAW2PQJ0_9LAMI</name>
<keyword evidence="1" id="KW-0175">Coiled coil</keyword>